<dbReference type="InterPro" id="IPR005135">
    <property type="entry name" value="Endo/exonuclease/phosphatase"/>
</dbReference>
<comment type="caution">
    <text evidence="10">The sequence shown here is derived from an EMBL/GenBank/DDBJ whole genome shotgun (WGS) entry which is preliminary data.</text>
</comment>
<dbReference type="GO" id="GO:0046872">
    <property type="term" value="F:metal ion binding"/>
    <property type="evidence" value="ECO:0007669"/>
    <property type="project" value="UniProtKB-KW"/>
</dbReference>
<dbReference type="AlphaFoldDB" id="A0A917J9K8"/>
<keyword evidence="3 7" id="KW-0479">Metal-binding</keyword>
<dbReference type="GO" id="GO:0003677">
    <property type="term" value="F:DNA binding"/>
    <property type="evidence" value="ECO:0007669"/>
    <property type="project" value="InterPro"/>
</dbReference>
<dbReference type="GO" id="GO:0008081">
    <property type="term" value="F:phosphoric diester hydrolase activity"/>
    <property type="evidence" value="ECO:0007669"/>
    <property type="project" value="TreeGrafter"/>
</dbReference>
<evidence type="ECO:0000256" key="7">
    <source>
        <dbReference type="PIRSR" id="PIRSR604808-2"/>
    </source>
</evidence>
<feature type="site" description="Transition state stabilizer" evidence="8">
    <location>
        <position position="151"/>
    </location>
</feature>
<organism evidence="10 11">
    <name type="scientific">Mucilaginibacter galii</name>
    <dbReference type="NCBI Taxonomy" id="2005073"/>
    <lineage>
        <taxon>Bacteria</taxon>
        <taxon>Pseudomonadati</taxon>
        <taxon>Bacteroidota</taxon>
        <taxon>Sphingobacteriia</taxon>
        <taxon>Sphingobacteriales</taxon>
        <taxon>Sphingobacteriaceae</taxon>
        <taxon>Mucilaginibacter</taxon>
    </lineage>
</organism>
<protein>
    <submittedName>
        <fullName evidence="10">Exodeoxyribonuclease III</fullName>
    </submittedName>
</protein>
<dbReference type="PROSITE" id="PS51435">
    <property type="entry name" value="AP_NUCLEASE_F1_4"/>
    <property type="match status" value="1"/>
</dbReference>
<evidence type="ECO:0000259" key="9">
    <source>
        <dbReference type="Pfam" id="PF03372"/>
    </source>
</evidence>
<dbReference type="EMBL" id="BMDO01000002">
    <property type="protein sequence ID" value="GGI49829.1"/>
    <property type="molecule type" value="Genomic_DNA"/>
</dbReference>
<evidence type="ECO:0000256" key="2">
    <source>
        <dbReference type="ARBA" id="ARBA00007092"/>
    </source>
</evidence>
<dbReference type="Gene3D" id="3.60.10.10">
    <property type="entry name" value="Endonuclease/exonuclease/phosphatase"/>
    <property type="match status" value="1"/>
</dbReference>
<comment type="similarity">
    <text evidence="2">Belongs to the DNA repair enzymes AP/ExoA family.</text>
</comment>
<dbReference type="NCBIfam" id="TIGR00195">
    <property type="entry name" value="exoDNase_III"/>
    <property type="match status" value="1"/>
</dbReference>
<reference evidence="10" key="2">
    <citation type="submission" date="2020-09" db="EMBL/GenBank/DDBJ databases">
        <authorList>
            <person name="Sun Q."/>
            <person name="Sedlacek I."/>
        </authorList>
    </citation>
    <scope>NUCLEOTIDE SEQUENCE</scope>
    <source>
        <strain evidence="10">CCM 8711</strain>
    </source>
</reference>
<dbReference type="PROSITE" id="PS00727">
    <property type="entry name" value="AP_NUCLEASE_F1_2"/>
    <property type="match status" value="1"/>
</dbReference>
<evidence type="ECO:0000256" key="1">
    <source>
        <dbReference type="ARBA" id="ARBA00001936"/>
    </source>
</evidence>
<feature type="active site" description="Proton acceptor" evidence="6">
    <location>
        <position position="246"/>
    </location>
</feature>
<evidence type="ECO:0000256" key="3">
    <source>
        <dbReference type="ARBA" id="ARBA00022723"/>
    </source>
</evidence>
<feature type="active site" description="Proton donor/acceptor" evidence="6">
    <location>
        <position position="149"/>
    </location>
</feature>
<comment type="cofactor">
    <cofactor evidence="7">
        <name>Mg(2+)</name>
        <dbReference type="ChEBI" id="CHEBI:18420"/>
    </cofactor>
    <cofactor evidence="7">
        <name>Mn(2+)</name>
        <dbReference type="ChEBI" id="CHEBI:29035"/>
    </cofactor>
    <text evidence="7">Probably binds two magnesium or manganese ions per subunit.</text>
</comment>
<dbReference type="SUPFAM" id="SSF56219">
    <property type="entry name" value="DNase I-like"/>
    <property type="match status" value="1"/>
</dbReference>
<name>A0A917J9K8_9SPHI</name>
<sequence length="257" mass="29874">MKIITYNVNGIRSAMTKGWLSWLQATDADVICLQEIKATPDVLTDLFLVEQMGYQHYWYPAEKKGYSGTAIFTKHTPKHVEYGCGIEDFDREGRNIRVDFEDISVMSVYFPSGSSGDERQVFKYRFLDEFGEYLNQLKWAYPKLVVCGDYNICHKPIDIHNPKSNANSSGFLPEERAWMDMFCESGFIDSFRHMNKEPHNYSWWSFRANSRAKNLGWRIDYNMVTKELEQAIKRAAILPEARHSDHCPVLLELDVAI</sequence>
<dbReference type="InterPro" id="IPR004808">
    <property type="entry name" value="AP_endonuc_1"/>
</dbReference>
<dbReference type="GO" id="GO:0006284">
    <property type="term" value="P:base-excision repair"/>
    <property type="evidence" value="ECO:0007669"/>
    <property type="project" value="TreeGrafter"/>
</dbReference>
<dbReference type="Proteomes" id="UP000662074">
    <property type="component" value="Unassembled WGS sequence"/>
</dbReference>
<dbReference type="Pfam" id="PF03372">
    <property type="entry name" value="Exo_endo_phos"/>
    <property type="match status" value="1"/>
</dbReference>
<feature type="binding site" evidence="7">
    <location>
        <position position="149"/>
    </location>
    <ligand>
        <name>Mg(2+)</name>
        <dbReference type="ChEBI" id="CHEBI:18420"/>
        <label>1</label>
    </ligand>
</feature>
<comment type="cofactor">
    <cofactor evidence="1">
        <name>Mn(2+)</name>
        <dbReference type="ChEBI" id="CHEBI:29035"/>
    </cofactor>
</comment>
<dbReference type="InterPro" id="IPR020847">
    <property type="entry name" value="AP_endonuclease_F1_BS"/>
</dbReference>
<feature type="binding site" evidence="7">
    <location>
        <position position="151"/>
    </location>
    <ligand>
        <name>Mg(2+)</name>
        <dbReference type="ChEBI" id="CHEBI:18420"/>
        <label>1</label>
    </ligand>
</feature>
<dbReference type="NCBIfam" id="TIGR00633">
    <property type="entry name" value="xth"/>
    <property type="match status" value="1"/>
</dbReference>
<proteinExistence type="inferred from homology"/>
<dbReference type="GO" id="GO:0003906">
    <property type="term" value="F:DNA-(apurinic or apyrimidinic site) endonuclease activity"/>
    <property type="evidence" value="ECO:0007669"/>
    <property type="project" value="TreeGrafter"/>
</dbReference>
<feature type="active site" evidence="6">
    <location>
        <position position="109"/>
    </location>
</feature>
<dbReference type="RefSeq" id="WP_188414506.1">
    <property type="nucleotide sequence ID" value="NZ_BMDO01000002.1"/>
</dbReference>
<feature type="domain" description="Endonuclease/exonuclease/phosphatase" evidence="9">
    <location>
        <begin position="4"/>
        <end position="246"/>
    </location>
</feature>
<keyword evidence="11" id="KW-1185">Reference proteome</keyword>
<dbReference type="PANTHER" id="PTHR22748:SF6">
    <property type="entry name" value="DNA-(APURINIC OR APYRIMIDINIC SITE) ENDONUCLEASE"/>
    <property type="match status" value="1"/>
</dbReference>
<dbReference type="CDD" id="cd10281">
    <property type="entry name" value="Nape_like_AP-endo"/>
    <property type="match status" value="1"/>
</dbReference>
<evidence type="ECO:0000256" key="4">
    <source>
        <dbReference type="ARBA" id="ARBA00022801"/>
    </source>
</evidence>
<accession>A0A917J9K8</accession>
<keyword evidence="5 7" id="KW-0460">Magnesium</keyword>
<evidence type="ECO:0000256" key="8">
    <source>
        <dbReference type="PIRSR" id="PIRSR604808-3"/>
    </source>
</evidence>
<dbReference type="InterPro" id="IPR036691">
    <property type="entry name" value="Endo/exonu/phosph_ase_sf"/>
</dbReference>
<dbReference type="PROSITE" id="PS00726">
    <property type="entry name" value="AP_NUCLEASE_F1_1"/>
    <property type="match status" value="1"/>
</dbReference>
<evidence type="ECO:0000313" key="10">
    <source>
        <dbReference type="EMBL" id="GGI49829.1"/>
    </source>
</evidence>
<feature type="binding site" evidence="7">
    <location>
        <position position="245"/>
    </location>
    <ligand>
        <name>Mg(2+)</name>
        <dbReference type="ChEBI" id="CHEBI:18420"/>
        <label>1</label>
    </ligand>
</feature>
<reference evidence="10" key="1">
    <citation type="journal article" date="2014" name="Int. J. Syst. Evol. Microbiol.">
        <title>Complete genome sequence of Corynebacterium casei LMG S-19264T (=DSM 44701T), isolated from a smear-ripened cheese.</title>
        <authorList>
            <consortium name="US DOE Joint Genome Institute (JGI-PGF)"/>
            <person name="Walter F."/>
            <person name="Albersmeier A."/>
            <person name="Kalinowski J."/>
            <person name="Ruckert C."/>
        </authorList>
    </citation>
    <scope>NUCLEOTIDE SEQUENCE</scope>
    <source>
        <strain evidence="10">CCM 8711</strain>
    </source>
</reference>
<feature type="binding site" evidence="7">
    <location>
        <position position="7"/>
    </location>
    <ligand>
        <name>Mg(2+)</name>
        <dbReference type="ChEBI" id="CHEBI:18420"/>
        <label>1</label>
    </ligand>
</feature>
<evidence type="ECO:0000256" key="5">
    <source>
        <dbReference type="ARBA" id="ARBA00022842"/>
    </source>
</evidence>
<dbReference type="PANTHER" id="PTHR22748">
    <property type="entry name" value="AP ENDONUCLEASE"/>
    <property type="match status" value="1"/>
</dbReference>
<feature type="binding site" evidence="7">
    <location>
        <position position="246"/>
    </location>
    <ligand>
        <name>Mg(2+)</name>
        <dbReference type="ChEBI" id="CHEBI:18420"/>
        <label>1</label>
    </ligand>
</feature>
<dbReference type="InterPro" id="IPR020848">
    <property type="entry name" value="AP_endonuclease_F1_CS"/>
</dbReference>
<keyword evidence="7" id="KW-0464">Manganese</keyword>
<feature type="site" description="Important for catalytic activity" evidence="8">
    <location>
        <position position="220"/>
    </location>
</feature>
<dbReference type="FunFam" id="3.60.10.10:FF:000026">
    <property type="entry name" value="Exodeoxyribonuclease III"/>
    <property type="match status" value="1"/>
</dbReference>
<dbReference type="GO" id="GO:0008311">
    <property type="term" value="F:double-stranded DNA 3'-5' DNA exonuclease activity"/>
    <property type="evidence" value="ECO:0007669"/>
    <property type="project" value="TreeGrafter"/>
</dbReference>
<feature type="site" description="Interaction with DNA substrate" evidence="8">
    <location>
        <position position="246"/>
    </location>
</feature>
<evidence type="ECO:0000313" key="11">
    <source>
        <dbReference type="Proteomes" id="UP000662074"/>
    </source>
</evidence>
<gene>
    <name evidence="10" type="primary">xth</name>
    <name evidence="10" type="ORF">GCM10011425_10410</name>
</gene>
<feature type="binding site" evidence="7">
    <location>
        <position position="35"/>
    </location>
    <ligand>
        <name>Mg(2+)</name>
        <dbReference type="ChEBI" id="CHEBI:18420"/>
        <label>1</label>
    </ligand>
</feature>
<evidence type="ECO:0000256" key="6">
    <source>
        <dbReference type="PIRSR" id="PIRSR604808-1"/>
    </source>
</evidence>
<keyword evidence="4" id="KW-0378">Hydrolase</keyword>